<dbReference type="InterPro" id="IPR000601">
    <property type="entry name" value="PKD_dom"/>
</dbReference>
<dbReference type="RefSeq" id="WP_151156691.1">
    <property type="nucleotide sequence ID" value="NZ_VZRA01000002.1"/>
</dbReference>
<dbReference type="EMBL" id="VZRA01000002">
    <property type="protein sequence ID" value="KAB0670325.1"/>
    <property type="molecule type" value="Genomic_DNA"/>
</dbReference>
<evidence type="ECO:0000313" key="3">
    <source>
        <dbReference type="EMBL" id="KAB0670325.1"/>
    </source>
</evidence>
<keyword evidence="4" id="KW-1185">Reference proteome</keyword>
<dbReference type="InterPro" id="IPR028994">
    <property type="entry name" value="Integrin_alpha_N"/>
</dbReference>
<keyword evidence="1" id="KW-0732">Signal</keyword>
<evidence type="ECO:0000256" key="1">
    <source>
        <dbReference type="ARBA" id="ARBA00022729"/>
    </source>
</evidence>
<dbReference type="InterPro" id="IPR013783">
    <property type="entry name" value="Ig-like_fold"/>
</dbReference>
<reference evidence="3 4" key="1">
    <citation type="journal article" date="2020" name="Microorganisms">
        <title>Description of Three Novel Members in the Family Geobacteraceae, Oryzomonas japonicum gen. nov., sp. nov., Oryzomonas sagensis sp. nov., and Oryzomonas ruber sp. nov.</title>
        <authorList>
            <person name="Xu Z."/>
            <person name="Masuda Y."/>
            <person name="Hayakawa C."/>
            <person name="Ushijima N."/>
            <person name="Kawano K."/>
            <person name="Shiratori Y."/>
            <person name="Senoo K."/>
            <person name="Itoh H."/>
        </authorList>
    </citation>
    <scope>NUCLEOTIDE SEQUENCE [LARGE SCALE GENOMIC DNA]</scope>
    <source>
        <strain evidence="3 4">Red100</strain>
    </source>
</reference>
<evidence type="ECO:0000313" key="4">
    <source>
        <dbReference type="Proteomes" id="UP000798046"/>
    </source>
</evidence>
<feature type="domain" description="PKD" evidence="2">
    <location>
        <begin position="374"/>
        <end position="444"/>
    </location>
</feature>
<dbReference type="PANTHER" id="PTHR45460">
    <property type="entry name" value="SIMILAR TO CYSTEINE PROTEINASE"/>
    <property type="match status" value="1"/>
</dbReference>
<dbReference type="SUPFAM" id="SSF69318">
    <property type="entry name" value="Integrin alpha N-terminal domain"/>
    <property type="match status" value="4"/>
</dbReference>
<comment type="caution">
    <text evidence="3">The sequence shown here is derived from an EMBL/GenBank/DDBJ whole genome shotgun (WGS) entry which is preliminary data.</text>
</comment>
<dbReference type="Gene3D" id="2.130.10.130">
    <property type="entry name" value="Integrin alpha, N-terminal"/>
    <property type="match status" value="2"/>
</dbReference>
<accession>A0ABQ6TPU0</accession>
<sequence length="1115" mass="116696">MAQTAGSRMAGFFMVWCVTAFLAGCSGGGGGSAKSGQLVDPSSSYKGTAAMAVVTGTNAEDLALGGYGGTRIAAAVGSVAKTTDDSTAQAVARPPAFACAQALKQSVRRMELPQKAALLRTSTPSTATAKKSVARAVSYQIAGDNGGTASYTLDVNDTDGTFSGTIDYQGFTANGIIIDGTTDILGALDASRQKFTRLTLSFPSLTFRSSSFAYTLTGSLSWGFNLSASTETLSMNMVLRDQATARTYWFKNYEVTTVYGASSLTQSMAGRYYDHEQGYVDLTTRTPLVAVYGDQWPSQGSLAFSGTNSRWARLDFQATTLQIQADTDGDGSADWQVERPSNVAPPVNTAPVANAGPDQTVSQYATVHLDGSASSDADGDTLTYTWTIASGPAYPALTGAATATPSFVATQAGTYVLRLTVYDGNSTSPADTVTVTVTPLTASDPAFIAQQWQYGIYGTYIGLAGLYTTDLDGDGTPEIIASSIVGADSVWYVVRKNASGGYDQVWRSPLYGVAIVRILLADMNGDGKDDVVVAQADGTVSIYDGPTLKEIRTLHTITSLSDIAVADLDGDGIREIVASDGLKVSVYNSQTGALKWSVASGGGTSIAVGNVDADAAPEIVTTTYGGKGYVLSGLTGAVKWAYANSFGAKVRLADLDGDGMQEIIGASSWYKITIFDADLQSPTWEIATSQDIGAVTVTDTDGDDIPEIIYGDGQWGKVHAVDARTHAERWAVANPEHGVSGIAMGDVDLDGAKELLWGAGGTSSGPDYLYIADPLAGTVKWQNQDLYGMSALAAGDVDGDGTDEVVMVTASSNSGYASGIIHVFNAATHALKYRKDLEPLDWMGGSRAVSIGDVDGDGHAELVVTSAYLYSGLINVYDGATGTLKRQSATYSSNYFSAVALGDVDNDGTTEIVAGMGRADSGATGAYLVALDGATMQEKWRSVDLGGSFVHSIKIADLDKDGHPDIILTMADNRLIVYDGVTHVQKQLIATPARAVEVADVDVDGRLEVLVGRNDGYIDVYDGVTFAVKKSVFTYGTTALDALRIADLKGDGSLSWLMASNGVFSILDAQGGLKWRSSPLGSNLGKGNNIAVKDVNGNGRKDIFIGSDTVLYQFE</sequence>
<organism evidence="3 4">
    <name type="scientific">Oryzomonas sagensis</name>
    <dbReference type="NCBI Taxonomy" id="2603857"/>
    <lineage>
        <taxon>Bacteria</taxon>
        <taxon>Pseudomonadati</taxon>
        <taxon>Thermodesulfobacteriota</taxon>
        <taxon>Desulfuromonadia</taxon>
        <taxon>Geobacterales</taxon>
        <taxon>Geobacteraceae</taxon>
        <taxon>Oryzomonas</taxon>
    </lineage>
</organism>
<dbReference type="InterPro" id="IPR013517">
    <property type="entry name" value="FG-GAP"/>
</dbReference>
<dbReference type="Proteomes" id="UP000798046">
    <property type="component" value="Unassembled WGS sequence"/>
</dbReference>
<gene>
    <name evidence="3" type="ORF">F6V30_09230</name>
</gene>
<dbReference type="PROSITE" id="PS50093">
    <property type="entry name" value="PKD"/>
    <property type="match status" value="1"/>
</dbReference>
<dbReference type="SMART" id="SM00089">
    <property type="entry name" value="PKD"/>
    <property type="match status" value="1"/>
</dbReference>
<evidence type="ECO:0000259" key="2">
    <source>
        <dbReference type="PROSITE" id="PS50093"/>
    </source>
</evidence>
<dbReference type="Pfam" id="PF13517">
    <property type="entry name" value="FG-GAP_3"/>
    <property type="match status" value="2"/>
</dbReference>
<dbReference type="Pfam" id="PF22352">
    <property type="entry name" value="K319L-like_PKD"/>
    <property type="match status" value="1"/>
</dbReference>
<dbReference type="InterPro" id="IPR022409">
    <property type="entry name" value="PKD/Chitinase_dom"/>
</dbReference>
<dbReference type="PANTHER" id="PTHR45460:SF2">
    <property type="entry name" value="ALPHA 1,3 GLUCANASE, GH71 FAMILY (EUROFUNG)"/>
    <property type="match status" value="1"/>
</dbReference>
<proteinExistence type="predicted"/>
<name>A0ABQ6TPU0_9BACT</name>
<dbReference type="CDD" id="cd00146">
    <property type="entry name" value="PKD"/>
    <property type="match status" value="1"/>
</dbReference>
<dbReference type="Gene3D" id="2.60.40.10">
    <property type="entry name" value="Immunoglobulins"/>
    <property type="match status" value="1"/>
</dbReference>
<protein>
    <recommendedName>
        <fullName evidence="2">PKD domain-containing protein</fullName>
    </recommendedName>
</protein>